<accession>A0A7Y8FYK0</accession>
<name>A0A7Y8FYK0_9PSED</name>
<dbReference type="RefSeq" id="WP_177110690.1">
    <property type="nucleotide sequence ID" value="NZ_JACASD010000015.1"/>
</dbReference>
<proteinExistence type="predicted"/>
<dbReference type="EMBL" id="JACASD010000015">
    <property type="protein sequence ID" value="NWE87907.1"/>
    <property type="molecule type" value="Genomic_DNA"/>
</dbReference>
<organism evidence="1 2">
    <name type="scientific">Pseudomonas reactans</name>
    <dbReference type="NCBI Taxonomy" id="117680"/>
    <lineage>
        <taxon>Bacteria</taxon>
        <taxon>Pseudomonadati</taxon>
        <taxon>Pseudomonadota</taxon>
        <taxon>Gammaproteobacteria</taxon>
        <taxon>Pseudomonadales</taxon>
        <taxon>Pseudomonadaceae</taxon>
        <taxon>Pseudomonas</taxon>
    </lineage>
</organism>
<gene>
    <name evidence="1" type="ORF">HX893_07160</name>
</gene>
<sequence length="235" mass="26636">MISEQHFSTNFTSLWHEIIPLADTYWRRENLRVIRQVLPIDNVAPITLRGFLNELAFETFSRARTAGIQPKSELVLSIAKDCIESVAEYILRITKDPRSVLSTLDNLCSQEVFGLARNLMMSFPDNKDFHVRPKFSGCGVVSACEGDLIYKDCLYEIKAGDRGFRVSDVKQLLIYSSLAFSKGELNYSKVGLFNPRNGYYWERTLDRLCVELSGMRASDVLSNIAGSMTQLAISR</sequence>
<reference evidence="1 2" key="1">
    <citation type="submission" date="2020-04" db="EMBL/GenBank/DDBJ databases">
        <title>Molecular characterization of pseudomonads from Agaricus bisporus reveal novel blotch 2 pathogens in Western Europe.</title>
        <authorList>
            <person name="Taparia T."/>
            <person name="Krijger M."/>
            <person name="Haynes E."/>
            <person name="Elpinstone J.G."/>
            <person name="Noble R."/>
            <person name="Van Der Wolf J."/>
        </authorList>
    </citation>
    <scope>NUCLEOTIDE SEQUENCE [LARGE SCALE GENOMIC DNA]</scope>
    <source>
        <strain evidence="1 2">P8021</strain>
    </source>
</reference>
<dbReference type="AlphaFoldDB" id="A0A7Y8FYK0"/>
<protein>
    <recommendedName>
        <fullName evidence="3">PD-(D/E)XK endonuclease-like domain-containing protein</fullName>
    </recommendedName>
</protein>
<dbReference type="Proteomes" id="UP000585226">
    <property type="component" value="Unassembled WGS sequence"/>
</dbReference>
<evidence type="ECO:0000313" key="1">
    <source>
        <dbReference type="EMBL" id="NWE87907.1"/>
    </source>
</evidence>
<comment type="caution">
    <text evidence="1">The sequence shown here is derived from an EMBL/GenBank/DDBJ whole genome shotgun (WGS) entry which is preliminary data.</text>
</comment>
<evidence type="ECO:0008006" key="3">
    <source>
        <dbReference type="Google" id="ProtNLM"/>
    </source>
</evidence>
<evidence type="ECO:0000313" key="2">
    <source>
        <dbReference type="Proteomes" id="UP000585226"/>
    </source>
</evidence>